<dbReference type="AlphaFoldDB" id="A0A8J6LDC9"/>
<name>A0A8J6LDC9_TENMO</name>
<sequence length="213" mass="24078">METSEANNRSFPADTGAKLFACFLFPFQLYTPTYDNNNRKKSNRNGHYIKRAKTLHKNCFRLNCVTLREMSKLNIDPDNKDKSGKFPQARSPFKFLLLSDLLIESESGSGSGIEGDPNLPYPGIAPIALGYLSQTTRPRSWCLALISNPYPLQSTHSFIYRKLIQIQVFLNGTFFIGLSVDVSMEADPTPSRQFPQRLNPLLQVSHPTRFKIG</sequence>
<accession>A0A8J6LDC9</accession>
<comment type="caution">
    <text evidence="1">The sequence shown here is derived from an EMBL/GenBank/DDBJ whole genome shotgun (WGS) entry which is preliminary data.</text>
</comment>
<organism evidence="1 2">
    <name type="scientific">Tenebrio molitor</name>
    <name type="common">Yellow mealworm beetle</name>
    <dbReference type="NCBI Taxonomy" id="7067"/>
    <lineage>
        <taxon>Eukaryota</taxon>
        <taxon>Metazoa</taxon>
        <taxon>Ecdysozoa</taxon>
        <taxon>Arthropoda</taxon>
        <taxon>Hexapoda</taxon>
        <taxon>Insecta</taxon>
        <taxon>Pterygota</taxon>
        <taxon>Neoptera</taxon>
        <taxon>Endopterygota</taxon>
        <taxon>Coleoptera</taxon>
        <taxon>Polyphaga</taxon>
        <taxon>Cucujiformia</taxon>
        <taxon>Tenebrionidae</taxon>
        <taxon>Tenebrio</taxon>
    </lineage>
</organism>
<reference evidence="1" key="2">
    <citation type="submission" date="2021-08" db="EMBL/GenBank/DDBJ databases">
        <authorList>
            <person name="Eriksson T."/>
        </authorList>
    </citation>
    <scope>NUCLEOTIDE SEQUENCE</scope>
    <source>
        <strain evidence="1">Stoneville</strain>
        <tissue evidence="1">Whole head</tissue>
    </source>
</reference>
<gene>
    <name evidence="1" type="ORF">GEV33_004502</name>
</gene>
<protein>
    <submittedName>
        <fullName evidence="1">Uncharacterized protein</fullName>
    </submittedName>
</protein>
<keyword evidence="2" id="KW-1185">Reference proteome</keyword>
<evidence type="ECO:0000313" key="1">
    <source>
        <dbReference type="EMBL" id="KAH0818289.1"/>
    </source>
</evidence>
<dbReference type="EMBL" id="JABDTM020017995">
    <property type="protein sequence ID" value="KAH0818289.1"/>
    <property type="molecule type" value="Genomic_DNA"/>
</dbReference>
<proteinExistence type="predicted"/>
<evidence type="ECO:0000313" key="2">
    <source>
        <dbReference type="Proteomes" id="UP000719412"/>
    </source>
</evidence>
<reference evidence="1" key="1">
    <citation type="journal article" date="2020" name="J Insects Food Feed">
        <title>The yellow mealworm (Tenebrio molitor) genome: a resource for the emerging insects as food and feed industry.</title>
        <authorList>
            <person name="Eriksson T."/>
            <person name="Andere A."/>
            <person name="Kelstrup H."/>
            <person name="Emery V."/>
            <person name="Picard C."/>
        </authorList>
    </citation>
    <scope>NUCLEOTIDE SEQUENCE</scope>
    <source>
        <strain evidence="1">Stoneville</strain>
        <tissue evidence="1">Whole head</tissue>
    </source>
</reference>
<dbReference type="Proteomes" id="UP000719412">
    <property type="component" value="Unassembled WGS sequence"/>
</dbReference>